<dbReference type="RefSeq" id="WP_378532987.1">
    <property type="nucleotide sequence ID" value="NZ_JBHSBH010000008.1"/>
</dbReference>
<reference evidence="3" key="1">
    <citation type="journal article" date="2019" name="Int. J. Syst. Evol. Microbiol.">
        <title>The Global Catalogue of Microorganisms (GCM) 10K type strain sequencing project: providing services to taxonomists for standard genome sequencing and annotation.</title>
        <authorList>
            <consortium name="The Broad Institute Genomics Platform"/>
            <consortium name="The Broad Institute Genome Sequencing Center for Infectious Disease"/>
            <person name="Wu L."/>
            <person name="Ma J."/>
        </authorList>
    </citation>
    <scope>NUCLEOTIDE SEQUENCE [LARGE SCALE GENOMIC DNA]</scope>
    <source>
        <strain evidence="3">TBRC 1826</strain>
    </source>
</reference>
<protein>
    <submittedName>
        <fullName evidence="2">DUF2271 domain-containing protein</fullName>
    </submittedName>
</protein>
<dbReference type="Gene3D" id="2.60.40.4070">
    <property type="match status" value="1"/>
</dbReference>
<evidence type="ECO:0000256" key="1">
    <source>
        <dbReference type="SAM" id="MobiDB-lite"/>
    </source>
</evidence>
<feature type="region of interest" description="Disordered" evidence="1">
    <location>
        <begin position="40"/>
        <end position="66"/>
    </location>
</feature>
<evidence type="ECO:0000313" key="2">
    <source>
        <dbReference type="EMBL" id="MFC3996691.1"/>
    </source>
</evidence>
<dbReference type="Proteomes" id="UP001595847">
    <property type="component" value="Unassembled WGS sequence"/>
</dbReference>
<keyword evidence="3" id="KW-1185">Reference proteome</keyword>
<dbReference type="EMBL" id="JBHSBH010000008">
    <property type="protein sequence ID" value="MFC3996691.1"/>
    <property type="molecule type" value="Genomic_DNA"/>
</dbReference>
<proteinExistence type="predicted"/>
<feature type="region of interest" description="Disordered" evidence="1">
    <location>
        <begin position="137"/>
        <end position="164"/>
    </location>
</feature>
<feature type="compositionally biased region" description="Low complexity" evidence="1">
    <location>
        <begin position="40"/>
        <end position="64"/>
    </location>
</feature>
<dbReference type="InterPro" id="IPR014469">
    <property type="entry name" value="DUF2271"/>
</dbReference>
<evidence type="ECO:0000313" key="3">
    <source>
        <dbReference type="Proteomes" id="UP001595847"/>
    </source>
</evidence>
<comment type="caution">
    <text evidence="2">The sequence shown here is derived from an EMBL/GenBank/DDBJ whole genome shotgun (WGS) entry which is preliminary data.</text>
</comment>
<dbReference type="Pfam" id="PF10029">
    <property type="entry name" value="DUF2271"/>
    <property type="match status" value="1"/>
</dbReference>
<sequence length="246" mass="26528">MSDRSIRMVVPLVVVTGVATVSTGTYFLHREPVEAVAFAPQGQQAAPQAPSPSEGPGASPGQSAQEPAAAGLGLVRVNYRLHRLPQLASNQIAVWIEDRDGTYIRTLFATSFTANGGYVRRPESLVEWRAAAQWESAPQEEVESASRPAQDSGDQTLYWDGTDRTGRPVPPGDYVYRIEGNTSWENRIMFTGTITLGDEPASSQAEQEFLPAAAERDGTMVENVGAEFSPGEPLDPAMLTTFTRGS</sequence>
<accession>A0ABV8FPV5</accession>
<name>A0ABV8FPV5_9ACTN</name>
<gene>
    <name evidence="2" type="ORF">ACFOVU_12250</name>
</gene>
<organism evidence="2 3">
    <name type="scientific">Nocardiopsis sediminis</name>
    <dbReference type="NCBI Taxonomy" id="1778267"/>
    <lineage>
        <taxon>Bacteria</taxon>
        <taxon>Bacillati</taxon>
        <taxon>Actinomycetota</taxon>
        <taxon>Actinomycetes</taxon>
        <taxon>Streptosporangiales</taxon>
        <taxon>Nocardiopsidaceae</taxon>
        <taxon>Nocardiopsis</taxon>
    </lineage>
</organism>